<evidence type="ECO:0000256" key="4">
    <source>
        <dbReference type="ARBA" id="ARBA00022692"/>
    </source>
</evidence>
<dbReference type="SUPFAM" id="SSF161093">
    <property type="entry name" value="MgtE membrane domain-like"/>
    <property type="match status" value="1"/>
</dbReference>
<keyword evidence="6 9" id="KW-1133">Transmembrane helix</keyword>
<sequence>MSSSRFFGNDGGSYVALNPLSRTSRSPSPQSDFDDPLVFATFSGAEANARRTHTKHVRRRSAEPLTISTSKTFVPLRRSLEVEEDGDIEEDGLGHDEGTAVVSLLTGATSPRRFGSDSREKRGAEQLPEQEFLNLILHQANLDDAQELCRARLDYLLKTDDARKLQRTPFYKVALYRSPAILTTLLLEMLVGAIVSSYADVLDRHILLTAFTPVLSSMSGNIGLQASTTTLRALATGHASNSDWQDVMRVMLKEFFSALVIAVVSCFALIGIGLAWSKSLSFALVTGFSILISSSFGGIVGCLGPMLFKKLGVDPALTAGPFETAVQDMVAYSAYLGLASKFLPGPVNTTSD</sequence>
<dbReference type="Pfam" id="PF01769">
    <property type="entry name" value="MgtE"/>
    <property type="match status" value="1"/>
</dbReference>
<evidence type="ECO:0000313" key="11">
    <source>
        <dbReference type="EMBL" id="KND01397.1"/>
    </source>
</evidence>
<evidence type="ECO:0000256" key="6">
    <source>
        <dbReference type="ARBA" id="ARBA00022989"/>
    </source>
</evidence>
<evidence type="ECO:0000313" key="12">
    <source>
        <dbReference type="Proteomes" id="UP000053201"/>
    </source>
</evidence>
<organism evidence="11 12">
    <name type="scientific">Spizellomyces punctatus (strain DAOM BR117)</name>
    <dbReference type="NCBI Taxonomy" id="645134"/>
    <lineage>
        <taxon>Eukaryota</taxon>
        <taxon>Fungi</taxon>
        <taxon>Fungi incertae sedis</taxon>
        <taxon>Chytridiomycota</taxon>
        <taxon>Chytridiomycota incertae sedis</taxon>
        <taxon>Chytridiomycetes</taxon>
        <taxon>Spizellomycetales</taxon>
        <taxon>Spizellomycetaceae</taxon>
        <taxon>Spizellomyces</taxon>
    </lineage>
</organism>
<reference evidence="11 12" key="1">
    <citation type="submission" date="2009-08" db="EMBL/GenBank/DDBJ databases">
        <title>The Genome Sequence of Spizellomyces punctatus strain DAOM BR117.</title>
        <authorList>
            <consortium name="The Broad Institute Genome Sequencing Platform"/>
            <person name="Russ C."/>
            <person name="Cuomo C."/>
            <person name="Shea T."/>
            <person name="Young S.K."/>
            <person name="Zeng Q."/>
            <person name="Koehrsen M."/>
            <person name="Haas B."/>
            <person name="Borodovsky M."/>
            <person name="Guigo R."/>
            <person name="Alvarado L."/>
            <person name="Berlin A."/>
            <person name="Bochicchio J."/>
            <person name="Borenstein D."/>
            <person name="Chapman S."/>
            <person name="Chen Z."/>
            <person name="Engels R."/>
            <person name="Freedman E."/>
            <person name="Gellesch M."/>
            <person name="Goldberg J."/>
            <person name="Griggs A."/>
            <person name="Gujja S."/>
            <person name="Heiman D."/>
            <person name="Hepburn T."/>
            <person name="Howarth C."/>
            <person name="Jen D."/>
            <person name="Larson L."/>
            <person name="Lewis B."/>
            <person name="Mehta T."/>
            <person name="Park D."/>
            <person name="Pearson M."/>
            <person name="Roberts A."/>
            <person name="Saif S."/>
            <person name="Shenoy N."/>
            <person name="Sisk P."/>
            <person name="Stolte C."/>
            <person name="Sykes S."/>
            <person name="Thomson T."/>
            <person name="Walk T."/>
            <person name="White J."/>
            <person name="Yandava C."/>
            <person name="Burger G."/>
            <person name="Gray M.W."/>
            <person name="Holland P.W.H."/>
            <person name="King N."/>
            <person name="Lang F.B.F."/>
            <person name="Roger A.J."/>
            <person name="Ruiz-Trillo I."/>
            <person name="Lander E."/>
            <person name="Nusbaum C."/>
        </authorList>
    </citation>
    <scope>NUCLEOTIDE SEQUENCE [LARGE SCALE GENOMIC DNA]</scope>
    <source>
        <strain evidence="11 12">DAOM BR117</strain>
    </source>
</reference>
<evidence type="ECO:0000256" key="7">
    <source>
        <dbReference type="ARBA" id="ARBA00023136"/>
    </source>
</evidence>
<accession>A0A0L0HJV1</accession>
<dbReference type="GO" id="GO:0008324">
    <property type="term" value="F:monoatomic cation transmembrane transporter activity"/>
    <property type="evidence" value="ECO:0007669"/>
    <property type="project" value="InterPro"/>
</dbReference>
<feature type="compositionally biased region" description="Polar residues" evidence="8">
    <location>
        <begin position="20"/>
        <end position="31"/>
    </location>
</feature>
<feature type="transmembrane region" description="Helical" evidence="9">
    <location>
        <begin position="205"/>
        <end position="224"/>
    </location>
</feature>
<dbReference type="Proteomes" id="UP000053201">
    <property type="component" value="Unassembled WGS sequence"/>
</dbReference>
<evidence type="ECO:0000256" key="5">
    <source>
        <dbReference type="ARBA" id="ARBA00022842"/>
    </source>
</evidence>
<dbReference type="VEuPathDB" id="FungiDB:SPPG_03207"/>
<dbReference type="RefSeq" id="XP_016609436.1">
    <property type="nucleotide sequence ID" value="XM_016751480.1"/>
</dbReference>
<dbReference type="PANTHER" id="PTHR41394:SF5">
    <property type="entry name" value="SLC41A_MGTE INTEGRAL MEMBRANE DOMAIN-CONTAINING PROTEIN"/>
    <property type="match status" value="1"/>
</dbReference>
<keyword evidence="12" id="KW-1185">Reference proteome</keyword>
<dbReference type="OrthoDB" id="48232at2759"/>
<dbReference type="InterPro" id="IPR006667">
    <property type="entry name" value="SLC41_membr_dom"/>
</dbReference>
<feature type="region of interest" description="Disordered" evidence="8">
    <location>
        <begin position="1"/>
        <end position="32"/>
    </location>
</feature>
<keyword evidence="4 9" id="KW-0812">Transmembrane</keyword>
<gene>
    <name evidence="11" type="ORF">SPPG_03207</name>
</gene>
<dbReference type="PANTHER" id="PTHR41394">
    <property type="entry name" value="MAGNESIUM TRANSPORTER MGTE"/>
    <property type="match status" value="1"/>
</dbReference>
<dbReference type="EMBL" id="KQ257454">
    <property type="protein sequence ID" value="KND01397.1"/>
    <property type="molecule type" value="Genomic_DNA"/>
</dbReference>
<dbReference type="GeneID" id="27686739"/>
<proteinExistence type="inferred from homology"/>
<evidence type="ECO:0000256" key="1">
    <source>
        <dbReference type="ARBA" id="ARBA00004141"/>
    </source>
</evidence>
<protein>
    <recommendedName>
        <fullName evidence="10">SLC41A/MgtE integral membrane domain-containing protein</fullName>
    </recommendedName>
</protein>
<dbReference type="InterPro" id="IPR036739">
    <property type="entry name" value="SLC41_membr_dom_sf"/>
</dbReference>
<evidence type="ECO:0000256" key="3">
    <source>
        <dbReference type="ARBA" id="ARBA00022448"/>
    </source>
</evidence>
<keyword evidence="5" id="KW-0460">Magnesium</keyword>
<feature type="transmembrane region" description="Helical" evidence="9">
    <location>
        <begin position="174"/>
        <end position="199"/>
    </location>
</feature>
<dbReference type="InParanoid" id="A0A0L0HJV1"/>
<feature type="transmembrane region" description="Helical" evidence="9">
    <location>
        <begin position="282"/>
        <end position="303"/>
    </location>
</feature>
<evidence type="ECO:0000256" key="8">
    <source>
        <dbReference type="SAM" id="MobiDB-lite"/>
    </source>
</evidence>
<dbReference type="Gene3D" id="1.10.357.20">
    <property type="entry name" value="SLC41 divalent cation transporters, integral membrane domain"/>
    <property type="match status" value="1"/>
</dbReference>
<dbReference type="eggNOG" id="ENOG502SAKE">
    <property type="taxonomic scope" value="Eukaryota"/>
</dbReference>
<evidence type="ECO:0000256" key="2">
    <source>
        <dbReference type="ARBA" id="ARBA00009749"/>
    </source>
</evidence>
<evidence type="ECO:0000259" key="10">
    <source>
        <dbReference type="Pfam" id="PF01769"/>
    </source>
</evidence>
<keyword evidence="3" id="KW-0813">Transport</keyword>
<dbReference type="STRING" id="645134.A0A0L0HJV1"/>
<dbReference type="AlphaFoldDB" id="A0A0L0HJV1"/>
<feature type="transmembrane region" description="Helical" evidence="9">
    <location>
        <begin position="255"/>
        <end position="276"/>
    </location>
</feature>
<feature type="domain" description="SLC41A/MgtE integral membrane" evidence="10">
    <location>
        <begin position="212"/>
        <end position="338"/>
    </location>
</feature>
<dbReference type="GO" id="GO:0016020">
    <property type="term" value="C:membrane"/>
    <property type="evidence" value="ECO:0007669"/>
    <property type="project" value="UniProtKB-SubCell"/>
</dbReference>
<keyword evidence="7 9" id="KW-0472">Membrane</keyword>
<comment type="subcellular location">
    <subcellularLocation>
        <location evidence="1">Membrane</location>
        <topology evidence="1">Multi-pass membrane protein</topology>
    </subcellularLocation>
</comment>
<evidence type="ECO:0000256" key="9">
    <source>
        <dbReference type="SAM" id="Phobius"/>
    </source>
</evidence>
<comment type="similarity">
    <text evidence="2">Belongs to the SLC41A transporter family.</text>
</comment>
<name>A0A0L0HJV1_SPIPD</name>